<feature type="compositionally biased region" description="Acidic residues" evidence="7">
    <location>
        <begin position="281"/>
        <end position="293"/>
    </location>
</feature>
<organism evidence="9 10">
    <name type="scientific">Glossina austeni</name>
    <name type="common">Savannah tsetse fly</name>
    <dbReference type="NCBI Taxonomy" id="7395"/>
    <lineage>
        <taxon>Eukaryota</taxon>
        <taxon>Metazoa</taxon>
        <taxon>Ecdysozoa</taxon>
        <taxon>Arthropoda</taxon>
        <taxon>Hexapoda</taxon>
        <taxon>Insecta</taxon>
        <taxon>Pterygota</taxon>
        <taxon>Neoptera</taxon>
        <taxon>Endopterygota</taxon>
        <taxon>Diptera</taxon>
        <taxon>Brachycera</taxon>
        <taxon>Muscomorpha</taxon>
        <taxon>Hippoboscoidea</taxon>
        <taxon>Glossinidae</taxon>
        <taxon>Glossina</taxon>
    </lineage>
</organism>
<dbReference type="CDD" id="cd22042">
    <property type="entry name" value="HMG-box_EGL13-like"/>
    <property type="match status" value="1"/>
</dbReference>
<feature type="compositionally biased region" description="Polar residues" evidence="7">
    <location>
        <begin position="312"/>
        <end position="331"/>
    </location>
</feature>
<keyword evidence="2 5" id="KW-0238">DNA-binding</keyword>
<dbReference type="FunFam" id="1.10.30.10:FF:000003">
    <property type="entry name" value="Putative transcription factor SOX-6"/>
    <property type="match status" value="1"/>
</dbReference>
<evidence type="ECO:0000313" key="10">
    <source>
        <dbReference type="Proteomes" id="UP000078200"/>
    </source>
</evidence>
<proteinExistence type="predicted"/>
<reference evidence="9" key="1">
    <citation type="submission" date="2020-05" db="UniProtKB">
        <authorList>
            <consortium name="EnsemblMetazoa"/>
        </authorList>
    </citation>
    <scope>IDENTIFICATION</scope>
    <source>
        <strain evidence="9">TTRI</strain>
    </source>
</reference>
<keyword evidence="3" id="KW-0804">Transcription</keyword>
<keyword evidence="1" id="KW-0805">Transcription regulation</keyword>
<name>A0A1A9V6Z4_GLOAU</name>
<keyword evidence="10" id="KW-1185">Reference proteome</keyword>
<dbReference type="Gene3D" id="1.10.30.10">
    <property type="entry name" value="High mobility group box domain"/>
    <property type="match status" value="1"/>
</dbReference>
<dbReference type="AlphaFoldDB" id="A0A1A9V6Z4"/>
<evidence type="ECO:0000256" key="5">
    <source>
        <dbReference type="PROSITE-ProRule" id="PRU00267"/>
    </source>
</evidence>
<dbReference type="VEuPathDB" id="VectorBase:GAUT027901"/>
<evidence type="ECO:0000256" key="2">
    <source>
        <dbReference type="ARBA" id="ARBA00023125"/>
    </source>
</evidence>
<sequence length="705" mass="76368">MNICIPSQTQLENMTNLESNLQHHQEQLQRLQQDNYLQELQHQLNTQLCAVAQQQQRQQNFSAQPNLPQASSAALVPFLPAFLRPPPPPPQQLAAAAVAAVAGGLPAALHSHALQSPPHHKLTIQPMWSTAAVAAAHIQAAFAAAVAVSNNSSTASVESHNAVVTNRSASAPIISGESTGYNNNISNNFSINNKNFLIQSVRSDIPFPETRTATPPQTPLYNLNTTSAVANSTPPDSPTPLRIQSKLEDESDARAIANVSRSDSSNSLVLIPELQQHPPEPADEMELHEESEFDAPLNLSKPKCSPPLSPYLDQQSPNSCGGGSLSNQLEQHTPRHVTRSPLHWHSSSNSNVSEANFLVCRMWNSTNTAIVGVNDALAHSNGLEKVSLARTNRCSRDSASSSAGAGSLAPEHIVTTSQHGKMHQNQQQQQSRQQSLVDIEESHSTLQERINNARNLSHSHIHGHGQSHGHSHGNGKPHIKRPMNAFMVWAKDERRKILKACPDMHNSNISKILGARWKAMSNADKQPYYEEQSRLSKLHMEQHPDYRYRPRPKRTCIVDGKKMRISEYKILMRNRRAEMRQLWCRGSGSGGSNASHDDLVTAAGVGNSHPVLLSSPPADPSDNVQAVVAAAYQLQDMGHAVAAVAAVAAAANVTNLDECSTNILESGGTPPNSSSSAGGCTKYYYPSESGSPSGFSSEGNVTCYD</sequence>
<feature type="region of interest" description="Disordered" evidence="7">
    <location>
        <begin position="278"/>
        <end position="349"/>
    </location>
</feature>
<dbReference type="GO" id="GO:0000981">
    <property type="term" value="F:DNA-binding transcription factor activity, RNA polymerase II-specific"/>
    <property type="evidence" value="ECO:0007669"/>
    <property type="project" value="TreeGrafter"/>
</dbReference>
<dbReference type="PANTHER" id="PTHR45789">
    <property type="entry name" value="FI18025P1"/>
    <property type="match status" value="1"/>
</dbReference>
<dbReference type="Proteomes" id="UP000078200">
    <property type="component" value="Unassembled WGS sequence"/>
</dbReference>
<dbReference type="InterPro" id="IPR036910">
    <property type="entry name" value="HMG_box_dom_sf"/>
</dbReference>
<evidence type="ECO:0000256" key="4">
    <source>
        <dbReference type="ARBA" id="ARBA00023242"/>
    </source>
</evidence>
<feature type="DNA-binding region" description="HMG box" evidence="5">
    <location>
        <begin position="479"/>
        <end position="547"/>
    </location>
</feature>
<dbReference type="GO" id="GO:0005634">
    <property type="term" value="C:nucleus"/>
    <property type="evidence" value="ECO:0007669"/>
    <property type="project" value="UniProtKB-UniRule"/>
</dbReference>
<accession>A0A1A9V6Z4</accession>
<evidence type="ECO:0000313" key="9">
    <source>
        <dbReference type="EnsemblMetazoa" id="GAUT027901-PA"/>
    </source>
</evidence>
<evidence type="ECO:0000256" key="1">
    <source>
        <dbReference type="ARBA" id="ARBA00023015"/>
    </source>
</evidence>
<evidence type="ECO:0000256" key="6">
    <source>
        <dbReference type="SAM" id="Coils"/>
    </source>
</evidence>
<dbReference type="Pfam" id="PF00505">
    <property type="entry name" value="HMG_box"/>
    <property type="match status" value="1"/>
</dbReference>
<evidence type="ECO:0000256" key="3">
    <source>
        <dbReference type="ARBA" id="ARBA00023163"/>
    </source>
</evidence>
<evidence type="ECO:0000259" key="8">
    <source>
        <dbReference type="PROSITE" id="PS50118"/>
    </source>
</evidence>
<dbReference type="SUPFAM" id="SSF47095">
    <property type="entry name" value="HMG-box"/>
    <property type="match status" value="1"/>
</dbReference>
<dbReference type="PROSITE" id="PS50118">
    <property type="entry name" value="HMG_BOX_2"/>
    <property type="match status" value="1"/>
</dbReference>
<dbReference type="SMART" id="SM00398">
    <property type="entry name" value="HMG"/>
    <property type="match status" value="1"/>
</dbReference>
<feature type="domain" description="HMG box" evidence="8">
    <location>
        <begin position="479"/>
        <end position="547"/>
    </location>
</feature>
<keyword evidence="4 5" id="KW-0539">Nucleus</keyword>
<dbReference type="PANTHER" id="PTHR45789:SF2">
    <property type="entry name" value="FI18025P1"/>
    <property type="match status" value="1"/>
</dbReference>
<dbReference type="GO" id="GO:0000978">
    <property type="term" value="F:RNA polymerase II cis-regulatory region sequence-specific DNA binding"/>
    <property type="evidence" value="ECO:0007669"/>
    <property type="project" value="TreeGrafter"/>
</dbReference>
<feature type="region of interest" description="Disordered" evidence="7">
    <location>
        <begin position="417"/>
        <end position="445"/>
    </location>
</feature>
<feature type="coiled-coil region" evidence="6">
    <location>
        <begin position="7"/>
        <end position="57"/>
    </location>
</feature>
<keyword evidence="6" id="KW-0175">Coiled coil</keyword>
<feature type="compositionally biased region" description="Low complexity" evidence="7">
    <location>
        <begin position="424"/>
        <end position="435"/>
    </location>
</feature>
<dbReference type="GO" id="GO:0045165">
    <property type="term" value="P:cell fate commitment"/>
    <property type="evidence" value="ECO:0007669"/>
    <property type="project" value="TreeGrafter"/>
</dbReference>
<dbReference type="InterPro" id="IPR051356">
    <property type="entry name" value="SOX/SOX-like_TF"/>
</dbReference>
<dbReference type="EnsemblMetazoa" id="GAUT027901-RA">
    <property type="protein sequence ID" value="GAUT027901-PA"/>
    <property type="gene ID" value="GAUT027901"/>
</dbReference>
<dbReference type="STRING" id="7395.A0A1A9V6Z4"/>
<dbReference type="InterPro" id="IPR009071">
    <property type="entry name" value="HMG_box_dom"/>
</dbReference>
<protein>
    <recommendedName>
        <fullName evidence="8">HMG box domain-containing protein</fullName>
    </recommendedName>
</protein>
<evidence type="ECO:0000256" key="7">
    <source>
        <dbReference type="SAM" id="MobiDB-lite"/>
    </source>
</evidence>